<gene>
    <name evidence="7" type="ORF">EIN_284790</name>
</gene>
<keyword evidence="8" id="KW-1185">Reference proteome</keyword>
<reference evidence="7 8" key="1">
    <citation type="submission" date="2012-10" db="EMBL/GenBank/DDBJ databases">
        <authorList>
            <person name="Zafar N."/>
            <person name="Inman J."/>
            <person name="Hall N."/>
            <person name="Lorenzi H."/>
            <person name="Caler E."/>
        </authorList>
    </citation>
    <scope>NUCLEOTIDE SEQUENCE [LARGE SCALE GENOMIC DNA]</scope>
    <source>
        <strain evidence="7 8">IP1</strain>
    </source>
</reference>
<dbReference type="GO" id="GO:0005524">
    <property type="term" value="F:ATP binding"/>
    <property type="evidence" value="ECO:0007669"/>
    <property type="project" value="UniProtKB-KW"/>
</dbReference>
<dbReference type="Gene3D" id="1.10.510.10">
    <property type="entry name" value="Transferase(Phosphotransferase) domain 1"/>
    <property type="match status" value="1"/>
</dbReference>
<evidence type="ECO:0000256" key="2">
    <source>
        <dbReference type="ARBA" id="ARBA00022679"/>
    </source>
</evidence>
<dbReference type="VEuPathDB" id="AmoebaDB:EIN_284790"/>
<evidence type="ECO:0000256" key="5">
    <source>
        <dbReference type="ARBA" id="ARBA00022840"/>
    </source>
</evidence>
<dbReference type="GO" id="GO:0004712">
    <property type="term" value="F:protein serine/threonine/tyrosine kinase activity"/>
    <property type="evidence" value="ECO:0007669"/>
    <property type="project" value="UniProtKB-EC"/>
</dbReference>
<evidence type="ECO:0000259" key="6">
    <source>
        <dbReference type="PROSITE" id="PS50011"/>
    </source>
</evidence>
<sequence>MKKGDVIRKRYSALGEMIQGTHSANYIAIDMVSCCSVMLKTDIPEEELENWADAKKKLATCKNNLNNIFDIMDIFVFESKSYIVTEYLDVTLLEILNQRKPFDISLLYNSLTQTLLIFEGIGIIHTDIKPSNIMYSVHQNVFKVIDFGSSTTHNTSGTEYIQSRYYRAPEVIFGIASNIEIDVWSVGCVLAECILGTPLFPAESDEEHIFLLFHVIGQPSLEFYKKITKNKLFLQQANQNIYLADSILEKIEKEDDLQNLVIDEMVEDFPHFGVIKKLLTFDFNERATPSQLLDMLISFE</sequence>
<evidence type="ECO:0000313" key="8">
    <source>
        <dbReference type="Proteomes" id="UP000014680"/>
    </source>
</evidence>
<dbReference type="Proteomes" id="UP000014680">
    <property type="component" value="Unassembled WGS sequence"/>
</dbReference>
<dbReference type="PANTHER" id="PTHR24058">
    <property type="entry name" value="DUAL SPECIFICITY PROTEIN KINASE"/>
    <property type="match status" value="1"/>
</dbReference>
<dbReference type="AlphaFoldDB" id="L7FM04"/>
<dbReference type="InterPro" id="IPR000719">
    <property type="entry name" value="Prot_kinase_dom"/>
</dbReference>
<dbReference type="SUPFAM" id="SSF56112">
    <property type="entry name" value="Protein kinase-like (PK-like)"/>
    <property type="match status" value="1"/>
</dbReference>
<dbReference type="OrthoDB" id="9332038at2759"/>
<dbReference type="GO" id="GO:0004674">
    <property type="term" value="F:protein serine/threonine kinase activity"/>
    <property type="evidence" value="ECO:0007669"/>
    <property type="project" value="UniProtKB-KW"/>
</dbReference>
<keyword evidence="4 7" id="KW-0418">Kinase</keyword>
<keyword evidence="1" id="KW-0723">Serine/threonine-protein kinase</keyword>
<protein>
    <submittedName>
        <fullName evidence="7">Dual specificity tyrosine-phosphorylation-regulated kinase, putative</fullName>
        <ecNumber evidence="7">2.7.12.1</ecNumber>
    </submittedName>
</protein>
<dbReference type="PROSITE" id="PS50011">
    <property type="entry name" value="PROTEIN_KINASE_DOM"/>
    <property type="match status" value="1"/>
</dbReference>
<keyword evidence="5" id="KW-0067">ATP-binding</keyword>
<proteinExistence type="predicted"/>
<keyword evidence="3" id="KW-0547">Nucleotide-binding</keyword>
<dbReference type="EMBL" id="KB207106">
    <property type="protein sequence ID" value="ELP84893.1"/>
    <property type="molecule type" value="Genomic_DNA"/>
</dbReference>
<keyword evidence="2 7" id="KW-0808">Transferase</keyword>
<accession>L7FM04</accession>
<evidence type="ECO:0000256" key="1">
    <source>
        <dbReference type="ARBA" id="ARBA00022527"/>
    </source>
</evidence>
<dbReference type="RefSeq" id="XP_004184239.1">
    <property type="nucleotide sequence ID" value="XM_004184191.1"/>
</dbReference>
<dbReference type="GeneID" id="14883890"/>
<organism evidence="7 8">
    <name type="scientific">Entamoeba invadens IP1</name>
    <dbReference type="NCBI Taxonomy" id="370355"/>
    <lineage>
        <taxon>Eukaryota</taxon>
        <taxon>Amoebozoa</taxon>
        <taxon>Evosea</taxon>
        <taxon>Archamoebae</taxon>
        <taxon>Mastigamoebida</taxon>
        <taxon>Entamoebidae</taxon>
        <taxon>Entamoeba</taxon>
    </lineage>
</organism>
<dbReference type="PROSITE" id="PS00108">
    <property type="entry name" value="PROTEIN_KINASE_ST"/>
    <property type="match status" value="1"/>
</dbReference>
<dbReference type="InterPro" id="IPR011009">
    <property type="entry name" value="Kinase-like_dom_sf"/>
</dbReference>
<dbReference type="KEGG" id="eiv:EIN_284790"/>
<dbReference type="SMART" id="SM00220">
    <property type="entry name" value="S_TKc"/>
    <property type="match status" value="1"/>
</dbReference>
<dbReference type="InterPro" id="IPR050494">
    <property type="entry name" value="Ser_Thr_dual-spec_kinase"/>
</dbReference>
<evidence type="ECO:0000256" key="3">
    <source>
        <dbReference type="ARBA" id="ARBA00022741"/>
    </source>
</evidence>
<dbReference type="OMA" id="THSANYI"/>
<name>L7FM04_ENTIV</name>
<evidence type="ECO:0000313" key="7">
    <source>
        <dbReference type="EMBL" id="ELP84893.1"/>
    </source>
</evidence>
<evidence type="ECO:0000256" key="4">
    <source>
        <dbReference type="ARBA" id="ARBA00022777"/>
    </source>
</evidence>
<dbReference type="Gene3D" id="3.30.200.20">
    <property type="entry name" value="Phosphorylase Kinase, domain 1"/>
    <property type="match status" value="1"/>
</dbReference>
<dbReference type="Pfam" id="PF00069">
    <property type="entry name" value="Pkinase"/>
    <property type="match status" value="1"/>
</dbReference>
<feature type="domain" description="Protein kinase" evidence="6">
    <location>
        <begin position="1"/>
        <end position="299"/>
    </location>
</feature>
<dbReference type="InterPro" id="IPR008271">
    <property type="entry name" value="Ser/Thr_kinase_AS"/>
</dbReference>
<dbReference type="EC" id="2.7.12.1" evidence="7"/>